<proteinExistence type="predicted"/>
<feature type="compositionally biased region" description="Low complexity" evidence="1">
    <location>
        <begin position="292"/>
        <end position="321"/>
    </location>
</feature>
<feature type="region of interest" description="Disordered" evidence="1">
    <location>
        <begin position="672"/>
        <end position="756"/>
    </location>
</feature>
<evidence type="ECO:0000256" key="1">
    <source>
        <dbReference type="SAM" id="MobiDB-lite"/>
    </source>
</evidence>
<feature type="domain" description="FH2" evidence="3">
    <location>
        <begin position="565"/>
        <end position="673"/>
    </location>
</feature>
<dbReference type="PANTHER" id="PTHR24216">
    <property type="entry name" value="PAXILLIN-RELATED"/>
    <property type="match status" value="1"/>
</dbReference>
<feature type="region of interest" description="Disordered" evidence="1">
    <location>
        <begin position="1367"/>
        <end position="1386"/>
    </location>
</feature>
<feature type="transmembrane region" description="Helical" evidence="2">
    <location>
        <begin position="33"/>
        <end position="55"/>
    </location>
</feature>
<feature type="region of interest" description="Disordered" evidence="1">
    <location>
        <begin position="185"/>
        <end position="233"/>
    </location>
</feature>
<evidence type="ECO:0000259" key="3">
    <source>
        <dbReference type="Pfam" id="PF02181"/>
    </source>
</evidence>
<feature type="transmembrane region" description="Helical" evidence="2">
    <location>
        <begin position="6"/>
        <end position="26"/>
    </location>
</feature>
<feature type="compositionally biased region" description="Gly residues" evidence="1">
    <location>
        <begin position="1137"/>
        <end position="1148"/>
    </location>
</feature>
<evidence type="ECO:0000256" key="2">
    <source>
        <dbReference type="SAM" id="Phobius"/>
    </source>
</evidence>
<dbReference type="InParanoid" id="A0A0G4EBZ9"/>
<dbReference type="PANTHER" id="PTHR24216:SF65">
    <property type="entry name" value="PAXILLIN-LIKE PROTEIN 1"/>
    <property type="match status" value="1"/>
</dbReference>
<feature type="compositionally biased region" description="Acidic residues" evidence="1">
    <location>
        <begin position="1449"/>
        <end position="1460"/>
    </location>
</feature>
<name>A0A0G4EBZ9_VITBC</name>
<feature type="compositionally biased region" description="Basic and acidic residues" evidence="1">
    <location>
        <begin position="185"/>
        <end position="198"/>
    </location>
</feature>
<feature type="compositionally biased region" description="Basic and acidic residues" evidence="1">
    <location>
        <begin position="415"/>
        <end position="434"/>
    </location>
</feature>
<feature type="compositionally biased region" description="Basic and acidic residues" evidence="1">
    <location>
        <begin position="1435"/>
        <end position="1447"/>
    </location>
</feature>
<feature type="region of interest" description="Disordered" evidence="1">
    <location>
        <begin position="1279"/>
        <end position="1301"/>
    </location>
</feature>
<dbReference type="Proteomes" id="UP000041254">
    <property type="component" value="Unassembled WGS sequence"/>
</dbReference>
<organism evidence="4 5">
    <name type="scientific">Vitrella brassicaformis (strain CCMP3155)</name>
    <dbReference type="NCBI Taxonomy" id="1169540"/>
    <lineage>
        <taxon>Eukaryota</taxon>
        <taxon>Sar</taxon>
        <taxon>Alveolata</taxon>
        <taxon>Colpodellida</taxon>
        <taxon>Vitrellaceae</taxon>
        <taxon>Vitrella</taxon>
    </lineage>
</organism>
<keyword evidence="2" id="KW-0472">Membrane</keyword>
<feature type="region of interest" description="Disordered" evidence="1">
    <location>
        <begin position="272"/>
        <end position="356"/>
    </location>
</feature>
<feature type="region of interest" description="Disordered" evidence="1">
    <location>
        <begin position="1393"/>
        <end position="1460"/>
    </location>
</feature>
<dbReference type="Pfam" id="PF02181">
    <property type="entry name" value="FH2"/>
    <property type="match status" value="1"/>
</dbReference>
<dbReference type="Gene3D" id="1.20.58.2220">
    <property type="entry name" value="Formin, FH2 domain"/>
    <property type="match status" value="2"/>
</dbReference>
<feature type="compositionally biased region" description="Pro residues" evidence="1">
    <location>
        <begin position="323"/>
        <end position="341"/>
    </location>
</feature>
<dbReference type="SUPFAM" id="SSF101447">
    <property type="entry name" value="Formin homology 2 domain (FH2 domain)"/>
    <property type="match status" value="1"/>
</dbReference>
<reference evidence="4 5" key="1">
    <citation type="submission" date="2014-11" db="EMBL/GenBank/DDBJ databases">
        <authorList>
            <person name="Zhu J."/>
            <person name="Qi W."/>
            <person name="Song R."/>
        </authorList>
    </citation>
    <scope>NUCLEOTIDE SEQUENCE [LARGE SCALE GENOMIC DNA]</scope>
</reference>
<accession>A0A0G4EBZ9</accession>
<gene>
    <name evidence="4" type="ORF">Vbra_20146</name>
</gene>
<dbReference type="InterPro" id="IPR015425">
    <property type="entry name" value="FH2_Formin"/>
</dbReference>
<feature type="region of interest" description="Disordered" evidence="1">
    <location>
        <begin position="1120"/>
        <end position="1155"/>
    </location>
</feature>
<feature type="region of interest" description="Disordered" evidence="1">
    <location>
        <begin position="120"/>
        <end position="156"/>
    </location>
</feature>
<keyword evidence="2" id="KW-0812">Transmembrane</keyword>
<protein>
    <recommendedName>
        <fullName evidence="3">FH2 domain-containing protein</fullName>
    </recommendedName>
</protein>
<feature type="region of interest" description="Disordered" evidence="1">
    <location>
        <begin position="957"/>
        <end position="994"/>
    </location>
</feature>
<keyword evidence="5" id="KW-1185">Reference proteome</keyword>
<feature type="compositionally biased region" description="Basic and acidic residues" evidence="1">
    <location>
        <begin position="1394"/>
        <end position="1407"/>
    </location>
</feature>
<feature type="compositionally biased region" description="Basic and acidic residues" evidence="1">
    <location>
        <begin position="276"/>
        <end position="286"/>
    </location>
</feature>
<feature type="compositionally biased region" description="Low complexity" evidence="1">
    <location>
        <begin position="1409"/>
        <end position="1431"/>
    </location>
</feature>
<evidence type="ECO:0000313" key="4">
    <source>
        <dbReference type="EMBL" id="CEL92839.1"/>
    </source>
</evidence>
<keyword evidence="2" id="KW-1133">Transmembrane helix</keyword>
<feature type="compositionally biased region" description="Pro residues" evidence="1">
    <location>
        <begin position="972"/>
        <end position="987"/>
    </location>
</feature>
<dbReference type="InterPro" id="IPR042201">
    <property type="entry name" value="FH2_Formin_sf"/>
</dbReference>
<feature type="region of interest" description="Disordered" evidence="1">
    <location>
        <begin position="411"/>
        <end position="441"/>
    </location>
</feature>
<dbReference type="VEuPathDB" id="CryptoDB:Vbra_20146"/>
<dbReference type="EMBL" id="CDMY01000113">
    <property type="protein sequence ID" value="CEL92839.1"/>
    <property type="molecule type" value="Genomic_DNA"/>
</dbReference>
<evidence type="ECO:0000313" key="5">
    <source>
        <dbReference type="Proteomes" id="UP000041254"/>
    </source>
</evidence>
<sequence length="1460" mass="157436">MRLTSLGLFSTCTTLFVLVATVYWRFEHSVEVLGYLLCLLTCLCLGAIAGVVGLMCDIIRPPSRVSAHPPAHGVASNTVPLQTSHLAHGTPILCSHNPGTDVMSVSSTHRTIATWTAPLTLTPQHASPTSGNVSNTTALSSPAVPESPPRAVGQPDAEGFYDAMSATKASVGCQATYLWVAHRGKQEKAQTVKGREEVQDPTVPTPSPQRQQRPPSKDKRRSTREGGIGADVRRHSKIADMAAYFLPFLAKQLGVKKLKDLPNTLTGLAKAVANQDKTDTKTDNKHKPASPPKQTTQPQPAPAAAGTDTATAKKPAVAKPKNGIPPRPKGKLPPPPPPRGKGPPIKKASAASSGALVKAKSAGGAALPLGKKLHVTSIPDDRLEKSLFKETALDETKLRMVLDMDALRSVFRPDPPAKRQETKPHHIAEKDRTQPQKKKILTDGRAQNLFITVRRLTYKPGILCNQILLPLKIPLKLDAIAPTMPTPLAILTQPNHTPPPQAALPEVSESLRCSGSVVSFGAPSNRGSEQREGDRELGLLLYRLRDMVCGEGERKAFEQLKRGLAEDIERLNQAFLCQEEITALRAYEGPLNELREMEQELLPFAYVERPQARISVLEIALTVEPRCAEVLKEIQRLQEACKQLLSSDSLKQLCHFCLHLINCINGHTGTQAKAPSDTNHPFGPSRALPPSSIPRPPFTAKSKLPPPPPKVRPPNHSARKSPPTPREELPTRIPGPSATTKAKNGGGAASTAINGGREVHGGIRGFHLGDLKKLADYKDKRGSTKVTLLHAVVCALTEVAYQREGGKGIDTKWQQQQQHNVDQADVYSDMDASPSSSRFGWTPQRKAELPFPPFVTKLKEELGTLRLVTRGLGEDIDGRLLELKQSLKFLEKEISMHARSYRPTAVNLSPTQITSTPPPVIPMHQPVFHQQSKTPAFGEQSATPRSPPMSIRIVEAPKDPESPTRLAKPAVSPSPSPDLLSPIPPKPTNQQLSGAEAISPDALSPLRQPSPSPLQKMAAMSREAAAMAAKIKSPRDSMQSVASMASAMSGGSADGGLLEIIEEGEGEMEGITKREKNALDRLIELHDYVSGQLSEITLQYDGVVKACRRVLEWCAEEEPSDIALPHPPPKATAPTEGGNGGPETTGGGARDEKKETKITKKNLQVLDSASRLIIMTTDLIKAFESAWRDVIRSPASYESLVPTAGFIRLLKLPSPPPARARLSRTPRTAIKRPARELTPQTARPLFGDRCSNNSVEDRFPVPFALPLAQQQESPAIRVDGAGDIDEHPSPEVPSKSRRVSFGPSKIPLLDLTRLSAAEAAKGGQVDGGGDEAAKLRMSVPSLVQAFNRGAALRPPNAFASRIPVRVTPRDESRRAPLQMSPPPQVFNIAASDTDQGREELPEWKDHFWSPSGNPSAAASASASASASYPASRTVSHMESEVSGHMESEVSAEDPDAAEAD</sequence>
<feature type="compositionally biased region" description="Polar residues" evidence="1">
    <location>
        <begin position="120"/>
        <end position="140"/>
    </location>
</feature>